<dbReference type="GO" id="GO:0004029">
    <property type="term" value="F:aldehyde dehydrogenase (NAD+) activity"/>
    <property type="evidence" value="ECO:0007669"/>
    <property type="project" value="TreeGrafter"/>
</dbReference>
<name>A0AAD4BV74_BOLED</name>
<keyword evidence="2" id="KW-1185">Reference proteome</keyword>
<evidence type="ECO:0000313" key="2">
    <source>
        <dbReference type="Proteomes" id="UP001194468"/>
    </source>
</evidence>
<sequence>MTPFNILLTGPTGYIGGSVLSALLRHPRLDEFNITVLVQPEVEPSRFGAVRHVVPVVGTHDDYTLLKRLASQADVVISCADADDLTAAKAILGGLKQRHHDSATVPILIHTSGMAVLIDDARGDYVSDRINSDLNIHQLESLPHTQPYREVDAAITDASEEGYVKTCIIVPGLVYGIAQTRLVSLGQDSRSQQIRAIVDAGIDRRQGGVIGKGLNVWSHVHIEDLVCLYMHIFDAAICSCRLYVGRNGIYFAESGECDLGEIFQVVAKELSARGCGTSRPTVFTRAEMEKYTFTRMMGANAHARGERSRSIGWKPVHGMRSMLESIRDEVAASMDATEANL</sequence>
<dbReference type="EMBL" id="WHUW01000012">
    <property type="protein sequence ID" value="KAF8440498.1"/>
    <property type="molecule type" value="Genomic_DNA"/>
</dbReference>
<dbReference type="AlphaFoldDB" id="A0AAD4BV74"/>
<dbReference type="PANTHER" id="PTHR48079:SF6">
    <property type="entry name" value="NAD(P)-BINDING DOMAIN-CONTAINING PROTEIN-RELATED"/>
    <property type="match status" value="1"/>
</dbReference>
<dbReference type="SUPFAM" id="SSF51735">
    <property type="entry name" value="NAD(P)-binding Rossmann-fold domains"/>
    <property type="match status" value="1"/>
</dbReference>
<reference evidence="1" key="1">
    <citation type="submission" date="2019-10" db="EMBL/GenBank/DDBJ databases">
        <authorList>
            <consortium name="DOE Joint Genome Institute"/>
            <person name="Kuo A."/>
            <person name="Miyauchi S."/>
            <person name="Kiss E."/>
            <person name="Drula E."/>
            <person name="Kohler A."/>
            <person name="Sanchez-Garcia M."/>
            <person name="Andreopoulos B."/>
            <person name="Barry K.W."/>
            <person name="Bonito G."/>
            <person name="Buee M."/>
            <person name="Carver A."/>
            <person name="Chen C."/>
            <person name="Cichocki N."/>
            <person name="Clum A."/>
            <person name="Culley D."/>
            <person name="Crous P.W."/>
            <person name="Fauchery L."/>
            <person name="Girlanda M."/>
            <person name="Hayes R."/>
            <person name="Keri Z."/>
            <person name="LaButti K."/>
            <person name="Lipzen A."/>
            <person name="Lombard V."/>
            <person name="Magnuson J."/>
            <person name="Maillard F."/>
            <person name="Morin E."/>
            <person name="Murat C."/>
            <person name="Nolan M."/>
            <person name="Ohm R."/>
            <person name="Pangilinan J."/>
            <person name="Pereira M."/>
            <person name="Perotto S."/>
            <person name="Peter M."/>
            <person name="Riley R."/>
            <person name="Sitrit Y."/>
            <person name="Stielow B."/>
            <person name="Szollosi G."/>
            <person name="Zifcakova L."/>
            <person name="Stursova M."/>
            <person name="Spatafora J.W."/>
            <person name="Tedersoo L."/>
            <person name="Vaario L.-M."/>
            <person name="Yamada A."/>
            <person name="Yan M."/>
            <person name="Wang P."/>
            <person name="Xu J."/>
            <person name="Bruns T."/>
            <person name="Baldrian P."/>
            <person name="Vilgalys R."/>
            <person name="Henrissat B."/>
            <person name="Grigoriev I.V."/>
            <person name="Hibbett D."/>
            <person name="Nagy L.G."/>
            <person name="Martin F.M."/>
        </authorList>
    </citation>
    <scope>NUCLEOTIDE SEQUENCE</scope>
    <source>
        <strain evidence="1">BED1</strain>
    </source>
</reference>
<evidence type="ECO:0008006" key="3">
    <source>
        <dbReference type="Google" id="ProtNLM"/>
    </source>
</evidence>
<dbReference type="Proteomes" id="UP001194468">
    <property type="component" value="Unassembled WGS sequence"/>
</dbReference>
<accession>A0AAD4BV74</accession>
<protein>
    <recommendedName>
        <fullName evidence="3">NAD(P)-binding protein</fullName>
    </recommendedName>
</protein>
<comment type="caution">
    <text evidence="1">The sequence shown here is derived from an EMBL/GenBank/DDBJ whole genome shotgun (WGS) entry which is preliminary data.</text>
</comment>
<reference evidence="1" key="2">
    <citation type="journal article" date="2020" name="Nat. Commun.">
        <title>Large-scale genome sequencing of mycorrhizal fungi provides insights into the early evolution of symbiotic traits.</title>
        <authorList>
            <person name="Miyauchi S."/>
            <person name="Kiss E."/>
            <person name="Kuo A."/>
            <person name="Drula E."/>
            <person name="Kohler A."/>
            <person name="Sanchez-Garcia M."/>
            <person name="Morin E."/>
            <person name="Andreopoulos B."/>
            <person name="Barry K.W."/>
            <person name="Bonito G."/>
            <person name="Buee M."/>
            <person name="Carver A."/>
            <person name="Chen C."/>
            <person name="Cichocki N."/>
            <person name="Clum A."/>
            <person name="Culley D."/>
            <person name="Crous P.W."/>
            <person name="Fauchery L."/>
            <person name="Girlanda M."/>
            <person name="Hayes R.D."/>
            <person name="Keri Z."/>
            <person name="LaButti K."/>
            <person name="Lipzen A."/>
            <person name="Lombard V."/>
            <person name="Magnuson J."/>
            <person name="Maillard F."/>
            <person name="Murat C."/>
            <person name="Nolan M."/>
            <person name="Ohm R.A."/>
            <person name="Pangilinan J."/>
            <person name="Pereira M.F."/>
            <person name="Perotto S."/>
            <person name="Peter M."/>
            <person name="Pfister S."/>
            <person name="Riley R."/>
            <person name="Sitrit Y."/>
            <person name="Stielow J.B."/>
            <person name="Szollosi G."/>
            <person name="Zifcakova L."/>
            <person name="Stursova M."/>
            <person name="Spatafora J.W."/>
            <person name="Tedersoo L."/>
            <person name="Vaario L.M."/>
            <person name="Yamada A."/>
            <person name="Yan M."/>
            <person name="Wang P."/>
            <person name="Xu J."/>
            <person name="Bruns T."/>
            <person name="Baldrian P."/>
            <person name="Vilgalys R."/>
            <person name="Dunand C."/>
            <person name="Henrissat B."/>
            <person name="Grigoriev I.V."/>
            <person name="Hibbett D."/>
            <person name="Nagy L.G."/>
            <person name="Martin F.M."/>
        </authorList>
    </citation>
    <scope>NUCLEOTIDE SEQUENCE</scope>
    <source>
        <strain evidence="1">BED1</strain>
    </source>
</reference>
<evidence type="ECO:0000313" key="1">
    <source>
        <dbReference type="EMBL" id="KAF8440498.1"/>
    </source>
</evidence>
<gene>
    <name evidence="1" type="ORF">L210DRAFT_982316</name>
</gene>
<proteinExistence type="predicted"/>
<dbReference type="GO" id="GO:0005737">
    <property type="term" value="C:cytoplasm"/>
    <property type="evidence" value="ECO:0007669"/>
    <property type="project" value="TreeGrafter"/>
</dbReference>
<dbReference type="InterPro" id="IPR036291">
    <property type="entry name" value="NAD(P)-bd_dom_sf"/>
</dbReference>
<dbReference type="InterPro" id="IPR051783">
    <property type="entry name" value="NAD(P)-dependent_oxidoreduct"/>
</dbReference>
<dbReference type="PANTHER" id="PTHR48079">
    <property type="entry name" value="PROTEIN YEEZ"/>
    <property type="match status" value="1"/>
</dbReference>
<dbReference type="Gene3D" id="3.40.50.720">
    <property type="entry name" value="NAD(P)-binding Rossmann-like Domain"/>
    <property type="match status" value="1"/>
</dbReference>
<organism evidence="1 2">
    <name type="scientific">Boletus edulis BED1</name>
    <dbReference type="NCBI Taxonomy" id="1328754"/>
    <lineage>
        <taxon>Eukaryota</taxon>
        <taxon>Fungi</taxon>
        <taxon>Dikarya</taxon>
        <taxon>Basidiomycota</taxon>
        <taxon>Agaricomycotina</taxon>
        <taxon>Agaricomycetes</taxon>
        <taxon>Agaricomycetidae</taxon>
        <taxon>Boletales</taxon>
        <taxon>Boletineae</taxon>
        <taxon>Boletaceae</taxon>
        <taxon>Boletoideae</taxon>
        <taxon>Boletus</taxon>
    </lineage>
</organism>